<gene>
    <name evidence="1" type="ORF">H3V53_22825</name>
</gene>
<comment type="caution">
    <text evidence="1">The sequence shown here is derived from an EMBL/GenBank/DDBJ whole genome shotgun (WGS) entry which is preliminary data.</text>
</comment>
<evidence type="ECO:0000313" key="2">
    <source>
        <dbReference type="Proteomes" id="UP001386437"/>
    </source>
</evidence>
<organism evidence="1 2">
    <name type="scientific">Paraburkholderia bengalensis</name>
    <dbReference type="NCBI Taxonomy" id="2747562"/>
    <lineage>
        <taxon>Bacteria</taxon>
        <taxon>Pseudomonadati</taxon>
        <taxon>Pseudomonadota</taxon>
        <taxon>Betaproteobacteria</taxon>
        <taxon>Burkholderiales</taxon>
        <taxon>Burkholderiaceae</taxon>
        <taxon>Paraburkholderia</taxon>
    </lineage>
</organism>
<keyword evidence="2" id="KW-1185">Reference proteome</keyword>
<evidence type="ECO:0008006" key="3">
    <source>
        <dbReference type="Google" id="ProtNLM"/>
    </source>
</evidence>
<accession>A0ABU8IX32</accession>
<evidence type="ECO:0000313" key="1">
    <source>
        <dbReference type="EMBL" id="MEI5999938.1"/>
    </source>
</evidence>
<dbReference type="RefSeq" id="WP_336599921.1">
    <property type="nucleotide sequence ID" value="NZ_JACFYJ010000041.1"/>
</dbReference>
<dbReference type="Proteomes" id="UP001386437">
    <property type="component" value="Unassembled WGS sequence"/>
</dbReference>
<name>A0ABU8IX32_9BURK</name>
<dbReference type="EMBL" id="JACFYJ010000041">
    <property type="protein sequence ID" value="MEI5999938.1"/>
    <property type="molecule type" value="Genomic_DNA"/>
</dbReference>
<protein>
    <recommendedName>
        <fullName evidence="3">RRM domain-containing protein</fullName>
    </recommendedName>
</protein>
<reference evidence="1 2" key="1">
    <citation type="journal article" date="2022" name="Arch. Microbiol.">
        <title>Paraburkholderia bengalensis sp. nov. isolated from roots of Oryza sativa, IR64.</title>
        <authorList>
            <person name="Nag P."/>
            <person name="Mondal N."/>
            <person name="Sarkar J."/>
            <person name="Das S."/>
        </authorList>
    </citation>
    <scope>NUCLEOTIDE SEQUENCE [LARGE SCALE GENOMIC DNA]</scope>
    <source>
        <strain evidence="1 2">IR64_4_BI</strain>
    </source>
</reference>
<proteinExistence type="predicted"/>
<sequence>MRDKYLFVPARNVDRAFDPIIAYLSAAFSDDKSIRKAESGLALRVMQAELGVRGRKVHEVLHRYEKRYLNIGDWPALLQDIMRNTDGNVELERIGNSYNVFGKIGGIKRKIGMIFLEDSRFVTTGARRVNGKDIYYRRDDPHKRHYIFVNHTRTFVRRYVSRGLNGFDAMNLARGFPLMAVLQNDQAIEKEIGGHMHAVVVNTDLTIAQQILSHTRGWGGSKRFVSTGVSNHPAISTRGYAFNSLYGAVTVDLAMVNDDLIYDLHTPRAARAQFQDPSFHASPDDVLVNAHHTTDDIAGQAYLGMRDVLRTRELLIKGNIQPSAILAVRNEAVVLGIGCSTNSEHKEVRKQFRALPRFVAHDPLDFRDPHTGKRWHFIEFATAHDATSAHAAFHATRTQDKVLFPKFSPVRPTGMV</sequence>